<reference evidence="2 3" key="1">
    <citation type="journal article" date="2011" name="Science">
        <title>The ecoresponsive genome of Daphnia pulex.</title>
        <authorList>
            <person name="Colbourne J.K."/>
            <person name="Pfrender M.E."/>
            <person name="Gilbert D."/>
            <person name="Thomas W.K."/>
            <person name="Tucker A."/>
            <person name="Oakley T.H."/>
            <person name="Tokishita S."/>
            <person name="Aerts A."/>
            <person name="Arnold G.J."/>
            <person name="Basu M.K."/>
            <person name="Bauer D.J."/>
            <person name="Caceres C.E."/>
            <person name="Carmel L."/>
            <person name="Casola C."/>
            <person name="Choi J.H."/>
            <person name="Detter J.C."/>
            <person name="Dong Q."/>
            <person name="Dusheyko S."/>
            <person name="Eads B.D."/>
            <person name="Frohlich T."/>
            <person name="Geiler-Samerotte K.A."/>
            <person name="Gerlach D."/>
            <person name="Hatcher P."/>
            <person name="Jogdeo S."/>
            <person name="Krijgsveld J."/>
            <person name="Kriventseva E.V."/>
            <person name="Kultz D."/>
            <person name="Laforsch C."/>
            <person name="Lindquist E."/>
            <person name="Lopez J."/>
            <person name="Manak J.R."/>
            <person name="Muller J."/>
            <person name="Pangilinan J."/>
            <person name="Patwardhan R.P."/>
            <person name="Pitluck S."/>
            <person name="Pritham E.J."/>
            <person name="Rechtsteiner A."/>
            <person name="Rho M."/>
            <person name="Rogozin I.B."/>
            <person name="Sakarya O."/>
            <person name="Salamov A."/>
            <person name="Schaack S."/>
            <person name="Shapiro H."/>
            <person name="Shiga Y."/>
            <person name="Skalitzky C."/>
            <person name="Smith Z."/>
            <person name="Souvorov A."/>
            <person name="Sung W."/>
            <person name="Tang Z."/>
            <person name="Tsuchiya D."/>
            <person name="Tu H."/>
            <person name="Vos H."/>
            <person name="Wang M."/>
            <person name="Wolf Y.I."/>
            <person name="Yamagata H."/>
            <person name="Yamada T."/>
            <person name="Ye Y."/>
            <person name="Shaw J.R."/>
            <person name="Andrews J."/>
            <person name="Crease T.J."/>
            <person name="Tang H."/>
            <person name="Lucas S.M."/>
            <person name="Robertson H.M."/>
            <person name="Bork P."/>
            <person name="Koonin E.V."/>
            <person name="Zdobnov E.M."/>
            <person name="Grigoriev I.V."/>
            <person name="Lynch M."/>
            <person name="Boore J.L."/>
        </authorList>
    </citation>
    <scope>NUCLEOTIDE SEQUENCE [LARGE SCALE GENOMIC DNA]</scope>
</reference>
<sequence>MSNIPREKSFWSMIIDPNCKQTFTVERSFHISKAVIDWPNESRKIARLMVDCENKIGIILCELMKKDPCNSLKPEADLDVYFRVGQKIKLYHQESICQDMNL</sequence>
<dbReference type="AlphaFoldDB" id="E9HMA6"/>
<gene>
    <name evidence="2" type="ORF">DAPPUDRAFT_229258</name>
</gene>
<evidence type="ECO:0000313" key="3">
    <source>
        <dbReference type="Proteomes" id="UP000000305"/>
    </source>
</evidence>
<dbReference type="InParanoid" id="E9HMA6"/>
<feature type="domain" description="Nucleoplasmin-like" evidence="1">
    <location>
        <begin position="10"/>
        <end position="90"/>
    </location>
</feature>
<proteinExistence type="predicted"/>
<dbReference type="Pfam" id="PF17800">
    <property type="entry name" value="NPL"/>
    <property type="match status" value="1"/>
</dbReference>
<dbReference type="HOGENOM" id="CLU_2280185_0_0_1"/>
<evidence type="ECO:0000259" key="1">
    <source>
        <dbReference type="Pfam" id="PF17800"/>
    </source>
</evidence>
<dbReference type="KEGG" id="dpx:DAPPUDRAFT_229258"/>
<keyword evidence="3" id="KW-1185">Reference proteome</keyword>
<organism evidence="2 3">
    <name type="scientific">Daphnia pulex</name>
    <name type="common">Water flea</name>
    <dbReference type="NCBI Taxonomy" id="6669"/>
    <lineage>
        <taxon>Eukaryota</taxon>
        <taxon>Metazoa</taxon>
        <taxon>Ecdysozoa</taxon>
        <taxon>Arthropoda</taxon>
        <taxon>Crustacea</taxon>
        <taxon>Branchiopoda</taxon>
        <taxon>Diplostraca</taxon>
        <taxon>Cladocera</taxon>
        <taxon>Anomopoda</taxon>
        <taxon>Daphniidae</taxon>
        <taxon>Daphnia</taxon>
    </lineage>
</organism>
<accession>E9HMA6</accession>
<dbReference type="Gene3D" id="2.60.120.340">
    <property type="entry name" value="Nucleoplasmin core domain"/>
    <property type="match status" value="1"/>
</dbReference>
<dbReference type="InterPro" id="IPR041232">
    <property type="entry name" value="NPL"/>
</dbReference>
<protein>
    <recommendedName>
        <fullName evidence="1">Nucleoplasmin-like domain-containing protein</fullName>
    </recommendedName>
</protein>
<dbReference type="EMBL" id="GL732685">
    <property type="protein sequence ID" value="EFX67108.1"/>
    <property type="molecule type" value="Genomic_DNA"/>
</dbReference>
<name>E9HMA6_DAPPU</name>
<dbReference type="OrthoDB" id="1902587at2759"/>
<dbReference type="Proteomes" id="UP000000305">
    <property type="component" value="Unassembled WGS sequence"/>
</dbReference>
<evidence type="ECO:0000313" key="2">
    <source>
        <dbReference type="EMBL" id="EFX67108.1"/>
    </source>
</evidence>